<dbReference type="EMBL" id="NWMT01000093">
    <property type="protein sequence ID" value="PCC99686.1"/>
    <property type="molecule type" value="Genomic_DNA"/>
</dbReference>
<dbReference type="FunFam" id="3.30.300.30:FF:000008">
    <property type="entry name" value="2,3-dihydroxybenzoate-AMP ligase"/>
    <property type="match status" value="1"/>
</dbReference>
<comment type="caution">
    <text evidence="6">The sequence shown here is derived from an EMBL/GenBank/DDBJ whole genome shotgun (WGS) entry which is preliminary data.</text>
</comment>
<comment type="similarity">
    <text evidence="1">Belongs to the ATP-dependent AMP-binding enzyme family.</text>
</comment>
<dbReference type="InterPro" id="IPR042099">
    <property type="entry name" value="ANL_N_sf"/>
</dbReference>
<keyword evidence="3" id="KW-0276">Fatty acid metabolism</keyword>
<dbReference type="InterPro" id="IPR025110">
    <property type="entry name" value="AMP-bd_C"/>
</dbReference>
<keyword evidence="2 6" id="KW-0436">Ligase</keyword>
<dbReference type="PANTHER" id="PTHR43859">
    <property type="entry name" value="ACYL-ACTIVATING ENZYME"/>
    <property type="match status" value="1"/>
</dbReference>
<dbReference type="GO" id="GO:0006631">
    <property type="term" value="P:fatty acid metabolic process"/>
    <property type="evidence" value="ECO:0007669"/>
    <property type="project" value="UniProtKB-KW"/>
</dbReference>
<dbReference type="GO" id="GO:0016874">
    <property type="term" value="F:ligase activity"/>
    <property type="evidence" value="ECO:0007669"/>
    <property type="project" value="UniProtKB-KW"/>
</dbReference>
<dbReference type="SUPFAM" id="SSF56801">
    <property type="entry name" value="Acetyl-CoA synthetase-like"/>
    <property type="match status" value="1"/>
</dbReference>
<accession>A0AA91U453</accession>
<dbReference type="AlphaFoldDB" id="A0AA91U453"/>
<feature type="domain" description="AMP-binding enzyme C-terminal" evidence="5">
    <location>
        <begin position="62"/>
        <end position="137"/>
    </location>
</feature>
<name>A0AA91U453_9GAMM</name>
<feature type="non-terminal residue" evidence="6">
    <location>
        <position position="1"/>
    </location>
</feature>
<proteinExistence type="inferred from homology"/>
<gene>
    <name evidence="6" type="ORF">CO192_09580</name>
</gene>
<evidence type="ECO:0000256" key="4">
    <source>
        <dbReference type="ARBA" id="ARBA00023098"/>
    </source>
</evidence>
<keyword evidence="4" id="KW-0443">Lipid metabolism</keyword>
<reference evidence="6 7" key="1">
    <citation type="submission" date="2017-09" db="EMBL/GenBank/DDBJ databases">
        <title>Bacterial and phytoplankton interrelationship in Kongsfjorden, an Arctic fjord.</title>
        <authorList>
            <person name="Sinha R."/>
            <person name="Krishnan K."/>
        </authorList>
    </citation>
    <scope>NUCLEOTIDE SEQUENCE [LARGE SCALE GENOMIC DNA]</scope>
    <source>
        <strain evidence="6 7">58</strain>
    </source>
</reference>
<dbReference type="InterPro" id="IPR045851">
    <property type="entry name" value="AMP-bd_C_sf"/>
</dbReference>
<dbReference type="PANTHER" id="PTHR43859:SF4">
    <property type="entry name" value="BUTANOATE--COA LIGASE AAE1-RELATED"/>
    <property type="match status" value="1"/>
</dbReference>
<organism evidence="6 7">
    <name type="scientific">Halopseudomonas pelagia</name>
    <dbReference type="NCBI Taxonomy" id="553151"/>
    <lineage>
        <taxon>Bacteria</taxon>
        <taxon>Pseudomonadati</taxon>
        <taxon>Pseudomonadota</taxon>
        <taxon>Gammaproteobacteria</taxon>
        <taxon>Pseudomonadales</taxon>
        <taxon>Pseudomonadaceae</taxon>
        <taxon>Halopseudomonas</taxon>
    </lineage>
</organism>
<evidence type="ECO:0000313" key="7">
    <source>
        <dbReference type="Proteomes" id="UP000243750"/>
    </source>
</evidence>
<dbReference type="Gene3D" id="3.30.300.30">
    <property type="match status" value="1"/>
</dbReference>
<evidence type="ECO:0000259" key="5">
    <source>
        <dbReference type="Pfam" id="PF13193"/>
    </source>
</evidence>
<dbReference type="Proteomes" id="UP000243750">
    <property type="component" value="Unassembled WGS sequence"/>
</dbReference>
<protein>
    <submittedName>
        <fullName evidence="6">Long-chain fatty acid--CoA ligase</fullName>
    </submittedName>
</protein>
<dbReference type="Pfam" id="PF13193">
    <property type="entry name" value="AMP-binding_C"/>
    <property type="match status" value="1"/>
</dbReference>
<evidence type="ECO:0000256" key="2">
    <source>
        <dbReference type="ARBA" id="ARBA00022598"/>
    </source>
</evidence>
<dbReference type="Gene3D" id="3.40.50.12780">
    <property type="entry name" value="N-terminal domain of ligase-like"/>
    <property type="match status" value="1"/>
</dbReference>
<evidence type="ECO:0000256" key="3">
    <source>
        <dbReference type="ARBA" id="ARBA00022832"/>
    </source>
</evidence>
<evidence type="ECO:0000313" key="6">
    <source>
        <dbReference type="EMBL" id="PCC99686.1"/>
    </source>
</evidence>
<dbReference type="RefSeq" id="WP_143520301.1">
    <property type="nucleotide sequence ID" value="NZ_NWMT01000093.1"/>
</dbReference>
<sequence>LRIRGHWVVADYFGVEPNQTLEEDGWFETGDVASINDDGFMTIRDRSKDIIKSGGEWISTVELEGIAMGHSAINEAAVVAASHDKWDERPILLAVKIPDANITEEELLAHYQGKVAKWQIPDRAIFVEGLPRNATGKVLKNQLRSEYGEVLVNKPAS</sequence>
<evidence type="ECO:0000256" key="1">
    <source>
        <dbReference type="ARBA" id="ARBA00006432"/>
    </source>
</evidence>